<evidence type="ECO:0000256" key="1">
    <source>
        <dbReference type="ARBA" id="ARBA00004651"/>
    </source>
</evidence>
<evidence type="ECO:0000256" key="2">
    <source>
        <dbReference type="ARBA" id="ARBA00022448"/>
    </source>
</evidence>
<organism evidence="9 10">
    <name type="scientific">Thermoclostridium stercorarium subsp. thermolacticum DSM 2910</name>
    <dbReference type="NCBI Taxonomy" id="1121336"/>
    <lineage>
        <taxon>Bacteria</taxon>
        <taxon>Bacillati</taxon>
        <taxon>Bacillota</taxon>
        <taxon>Clostridia</taxon>
        <taxon>Eubacteriales</taxon>
        <taxon>Oscillospiraceae</taxon>
        <taxon>Thermoclostridium</taxon>
    </lineage>
</organism>
<dbReference type="AlphaFoldDB" id="A0A1B1Y9Y8"/>
<evidence type="ECO:0000256" key="3">
    <source>
        <dbReference type="ARBA" id="ARBA00022475"/>
    </source>
</evidence>
<dbReference type="InterPro" id="IPR050366">
    <property type="entry name" value="BP-dependent_transpt_permease"/>
</dbReference>
<feature type="transmembrane region" description="Helical" evidence="7">
    <location>
        <begin position="47"/>
        <end position="68"/>
    </location>
</feature>
<dbReference type="InterPro" id="IPR035906">
    <property type="entry name" value="MetI-like_sf"/>
</dbReference>
<dbReference type="OrthoDB" id="9783218at2"/>
<keyword evidence="5 7" id="KW-1133">Transmembrane helix</keyword>
<evidence type="ECO:0000313" key="9">
    <source>
        <dbReference type="EMBL" id="ANW97576.1"/>
    </source>
</evidence>
<name>A0A1B1Y9Y8_THEST</name>
<dbReference type="PROSITE" id="PS50928">
    <property type="entry name" value="ABC_TM1"/>
    <property type="match status" value="1"/>
</dbReference>
<dbReference type="CDD" id="cd06261">
    <property type="entry name" value="TM_PBP2"/>
    <property type="match status" value="1"/>
</dbReference>
<evidence type="ECO:0000259" key="8">
    <source>
        <dbReference type="PROSITE" id="PS50928"/>
    </source>
</evidence>
<dbReference type="PANTHER" id="PTHR43386:SF22">
    <property type="entry name" value="OLIGOPEPTIDE TRANSPORT SYSTEM PERMEASE PROTEIN OPPC"/>
    <property type="match status" value="1"/>
</dbReference>
<reference evidence="9 10" key="1">
    <citation type="submission" date="2016-02" db="EMBL/GenBank/DDBJ databases">
        <title>Comparison of Clostridium stercorarium subspecies using comparative genomics and transcriptomics.</title>
        <authorList>
            <person name="Schellenberg J."/>
            <person name="Thallinger G."/>
            <person name="Levin D.B."/>
            <person name="Zhang X."/>
            <person name="Alvare G."/>
            <person name="Fristensky B."/>
            <person name="Sparling R."/>
        </authorList>
    </citation>
    <scope>NUCLEOTIDE SEQUENCE [LARGE SCALE GENOMIC DNA]</scope>
    <source>
        <strain evidence="9 10">DSM 2910</strain>
    </source>
</reference>
<dbReference type="Gene3D" id="1.10.3720.10">
    <property type="entry name" value="MetI-like"/>
    <property type="match status" value="1"/>
</dbReference>
<sequence>MSNNISVNLPEDAFIHIDTTQRQSEIITRPGITFWADARRRLFRNRVAMTGLAVIVIITLLAIFVPIFSEYTYDKQDLSNTNAPPSLKHPFGTDSHGRDLWVRVWVGARVSLAVGIFGSIIPGIIGVIIGGISGYFGGKVDMIIMRFIDIVMCVPNMIYIILITIYIGTGPVAMVIAFALTGWMGIARNVRGMILQLKEQEFVLASRALGASPARLIFQHLIPNTLGIVVVSMTMGVPSAIFQEAFLSFIGLGISPPIPSWGQLANLGISVFRIYPYQLLIPAALISVTMLSFNLFGDGLRDALDPKLRM</sequence>
<evidence type="ECO:0000256" key="6">
    <source>
        <dbReference type="ARBA" id="ARBA00023136"/>
    </source>
</evidence>
<dbReference type="GO" id="GO:0005886">
    <property type="term" value="C:plasma membrane"/>
    <property type="evidence" value="ECO:0007669"/>
    <property type="project" value="UniProtKB-SubCell"/>
</dbReference>
<dbReference type="RefSeq" id="WP_015357784.1">
    <property type="nucleotide sequence ID" value="NZ_CP014672.1"/>
</dbReference>
<keyword evidence="4 7" id="KW-0812">Transmembrane</keyword>
<accession>A0A1B1Y9Y8</accession>
<feature type="transmembrane region" description="Helical" evidence="7">
    <location>
        <begin position="225"/>
        <end position="254"/>
    </location>
</feature>
<dbReference type="Pfam" id="PF00528">
    <property type="entry name" value="BPD_transp_1"/>
    <property type="match status" value="1"/>
</dbReference>
<feature type="transmembrane region" description="Helical" evidence="7">
    <location>
        <begin position="110"/>
        <end position="135"/>
    </location>
</feature>
<evidence type="ECO:0000256" key="7">
    <source>
        <dbReference type="RuleBase" id="RU363032"/>
    </source>
</evidence>
<evidence type="ECO:0000313" key="10">
    <source>
        <dbReference type="Proteomes" id="UP000092971"/>
    </source>
</evidence>
<dbReference type="Proteomes" id="UP000092971">
    <property type="component" value="Chromosome"/>
</dbReference>
<dbReference type="EMBL" id="CP014672">
    <property type="protein sequence ID" value="ANW97576.1"/>
    <property type="molecule type" value="Genomic_DNA"/>
</dbReference>
<keyword evidence="3" id="KW-1003">Cell membrane</keyword>
<evidence type="ECO:0000256" key="4">
    <source>
        <dbReference type="ARBA" id="ARBA00022692"/>
    </source>
</evidence>
<dbReference type="SUPFAM" id="SSF161098">
    <property type="entry name" value="MetI-like"/>
    <property type="match status" value="1"/>
</dbReference>
<comment type="subcellular location">
    <subcellularLocation>
        <location evidence="1 7">Cell membrane</location>
        <topology evidence="1 7">Multi-pass membrane protein</topology>
    </subcellularLocation>
</comment>
<dbReference type="Pfam" id="PF12911">
    <property type="entry name" value="OppC_N"/>
    <property type="match status" value="1"/>
</dbReference>
<keyword evidence="6 7" id="KW-0472">Membrane</keyword>
<gene>
    <name evidence="9" type="ORF">CSTERTH_00260</name>
</gene>
<dbReference type="GO" id="GO:0055085">
    <property type="term" value="P:transmembrane transport"/>
    <property type="evidence" value="ECO:0007669"/>
    <property type="project" value="InterPro"/>
</dbReference>
<comment type="similarity">
    <text evidence="7">Belongs to the binding-protein-dependent transport system permease family.</text>
</comment>
<proteinExistence type="inferred from homology"/>
<protein>
    <submittedName>
        <fullName evidence="9">Diguanylate cyclase</fullName>
    </submittedName>
</protein>
<dbReference type="InterPro" id="IPR000515">
    <property type="entry name" value="MetI-like"/>
</dbReference>
<keyword evidence="2 7" id="KW-0813">Transport</keyword>
<dbReference type="PANTHER" id="PTHR43386">
    <property type="entry name" value="OLIGOPEPTIDE TRANSPORT SYSTEM PERMEASE PROTEIN APPC"/>
    <property type="match status" value="1"/>
</dbReference>
<dbReference type="InterPro" id="IPR025966">
    <property type="entry name" value="OppC_N"/>
</dbReference>
<feature type="domain" description="ABC transmembrane type-1" evidence="8">
    <location>
        <begin position="108"/>
        <end position="297"/>
    </location>
</feature>
<evidence type="ECO:0000256" key="5">
    <source>
        <dbReference type="ARBA" id="ARBA00022989"/>
    </source>
</evidence>
<feature type="transmembrane region" description="Helical" evidence="7">
    <location>
        <begin position="274"/>
        <end position="297"/>
    </location>
</feature>